<evidence type="ECO:0000256" key="1">
    <source>
        <dbReference type="SAM" id="SignalP"/>
    </source>
</evidence>
<feature type="chain" id="PRO_5040971630" evidence="1">
    <location>
        <begin position="19"/>
        <end position="282"/>
    </location>
</feature>
<comment type="caution">
    <text evidence="2">The sequence shown here is derived from an EMBL/GenBank/DDBJ whole genome shotgun (WGS) entry which is preliminary data.</text>
</comment>
<dbReference type="EMBL" id="JALNUB010000023">
    <property type="protein sequence ID" value="MCK8143389.1"/>
    <property type="molecule type" value="Genomic_DNA"/>
</dbReference>
<gene>
    <name evidence="2" type="ORF">MW871_15970</name>
</gene>
<reference evidence="2" key="1">
    <citation type="submission" date="2022-04" db="EMBL/GenBank/DDBJ databases">
        <title>Flavobacterium pygoscelis sp. nov. isolated from Chinstrap chick (Pygoscelis antarcticus).</title>
        <authorList>
            <person name="Irgang R."/>
            <person name="Poblete-Morales M."/>
            <person name="Avendano-Herrera R."/>
        </authorList>
    </citation>
    <scope>NUCLEOTIDE SEQUENCE</scope>
    <source>
        <strain evidence="2">I-SCBP12n</strain>
    </source>
</reference>
<evidence type="ECO:0000313" key="3">
    <source>
        <dbReference type="Proteomes" id="UP001139260"/>
    </source>
</evidence>
<dbReference type="AlphaFoldDB" id="A0A9X1XUA1"/>
<organism evidence="2 3">
    <name type="scientific">Flavobacterium pygoscelis</name>
    <dbReference type="NCBI Taxonomy" id="2893176"/>
    <lineage>
        <taxon>Bacteria</taxon>
        <taxon>Pseudomonadati</taxon>
        <taxon>Bacteroidota</taxon>
        <taxon>Flavobacteriia</taxon>
        <taxon>Flavobacteriales</taxon>
        <taxon>Flavobacteriaceae</taxon>
        <taxon>Flavobacterium</taxon>
    </lineage>
</organism>
<feature type="signal peptide" evidence="1">
    <location>
        <begin position="1"/>
        <end position="18"/>
    </location>
</feature>
<name>A0A9X1XUA1_9FLAO</name>
<evidence type="ECO:0000313" key="2">
    <source>
        <dbReference type="EMBL" id="MCK8143389.1"/>
    </source>
</evidence>
<proteinExistence type="predicted"/>
<dbReference type="RefSeq" id="WP_248429385.1">
    <property type="nucleotide sequence ID" value="NZ_JALNUB010000023.1"/>
</dbReference>
<keyword evidence="3" id="KW-1185">Reference proteome</keyword>
<accession>A0A9X1XUA1</accession>
<keyword evidence="1" id="KW-0732">Signal</keyword>
<protein>
    <submittedName>
        <fullName evidence="2">Uncharacterized protein</fullName>
    </submittedName>
</protein>
<sequence>MKKIILILLLINIVNCYADEPRYCNKFSSSNKLYEFKITEVKNDSVLIDNVYYNQSREINWGLFNRITKKKIYEIETVASEKTAYVSNNGEYIVIVNDWPSETPDDNLEMISIYKNGNLIKSIKLNEILNCGYNISSSVSHFSWTIGQPKISFMTKNISFVTYELNEIEIDLMDGKITKKRNELVRVNSLLVYGKIIKKNGKNYKLEVCHKVFGTLSNSIIDFYSEKEFRTNGYFTILVENGNEINVQYKKQNLNNIILNTCLTEPEKYKEKYLGFGKINCH</sequence>
<dbReference type="Proteomes" id="UP001139260">
    <property type="component" value="Unassembled WGS sequence"/>
</dbReference>